<feature type="transmembrane region" description="Helical" evidence="2">
    <location>
        <begin position="279"/>
        <end position="304"/>
    </location>
</feature>
<feature type="signal peptide" evidence="3">
    <location>
        <begin position="1"/>
        <end position="40"/>
    </location>
</feature>
<accession>A0ABD3N366</accession>
<keyword evidence="2" id="KW-0472">Membrane</keyword>
<feature type="domain" description="GPR180/TMEM145 transmembrane" evidence="4">
    <location>
        <begin position="389"/>
        <end position="504"/>
    </location>
</feature>
<sequence length="570" mass="62427">MTSRYPSLLFVGSGRSSHHHHSRWMLFFFQLLLLLSTTHHVQLTYAKLQSGKLHLSGTKSESTLLKFAISSNSVAKFDVTFTSHGMYENEQQLRLRVYVDDDWPQYKKKNTCEEKVKLASMSYPIVFDYKGKQVPSGSKTAVELYEARIQQVLLNPPNDVMNLGGITRGPPPKQKKKRKDRARYFYFVVDDCNLERYNSDNKIPDMYYTATVLNGRHKGSKSSRSLSGGESDGPISYEHLPADEDGIRLLLVLTILFSGILTTLLFYKLACSIGGEVHVAILVVMAACVSNGLSAICELLHMWAFQINGYGNYALDATSGHLEAISDSMVSLILLSIGGGWTLPSDVVVGVGGGGIGKDATSTGKFIQGIKNPASSLLGLFSGDMKGGIVAMTIILVHAGLAQWGRTFDDDFDTYHALEHPPGKMLMMLRFALGLFFVTGVGSVRSSGRCPPPLMSFLTKFALVGLSYFASLPGVSMFVGSALPYHLRHQALHWGAALVQACSLASLTWLFVGRSDASAYHRLSRVGRQHAEGDMLDSIGSSSQFPTNGRGSGSARPTMWRLGKTKIRLD</sequence>
<keyword evidence="6" id="KW-1185">Reference proteome</keyword>
<keyword evidence="2" id="KW-1133">Transmembrane helix</keyword>
<dbReference type="Pfam" id="PF10192">
    <property type="entry name" value="GPR180-TMEM145_TM"/>
    <property type="match status" value="2"/>
</dbReference>
<gene>
    <name evidence="5" type="ORF">ACHAWU_003251</name>
</gene>
<feature type="domain" description="GPR180/TMEM145 transmembrane" evidence="4">
    <location>
        <begin position="267"/>
        <end position="343"/>
    </location>
</feature>
<feature type="chain" id="PRO_5044836134" description="GPR180/TMEM145 transmembrane domain-containing protein" evidence="3">
    <location>
        <begin position="41"/>
        <end position="570"/>
    </location>
</feature>
<feature type="compositionally biased region" description="Polar residues" evidence="1">
    <location>
        <begin position="539"/>
        <end position="549"/>
    </location>
</feature>
<dbReference type="Proteomes" id="UP001530293">
    <property type="component" value="Unassembled WGS sequence"/>
</dbReference>
<feature type="transmembrane region" description="Helical" evidence="2">
    <location>
        <begin position="491"/>
        <end position="512"/>
    </location>
</feature>
<evidence type="ECO:0000313" key="5">
    <source>
        <dbReference type="EMBL" id="KAL3767160.1"/>
    </source>
</evidence>
<proteinExistence type="predicted"/>
<feature type="region of interest" description="Disordered" evidence="1">
    <location>
        <begin position="537"/>
        <end position="570"/>
    </location>
</feature>
<feature type="transmembrane region" description="Helical" evidence="2">
    <location>
        <begin position="387"/>
        <end position="405"/>
    </location>
</feature>
<dbReference type="InterPro" id="IPR019336">
    <property type="entry name" value="GPR180/TMEM145_TM"/>
</dbReference>
<dbReference type="PANTHER" id="PTHR23252:SF24">
    <property type="entry name" value="TRANSMEMBRANE PROTEIN 145"/>
    <property type="match status" value="1"/>
</dbReference>
<keyword evidence="3" id="KW-0732">Signal</keyword>
<dbReference type="InterPro" id="IPR047831">
    <property type="entry name" value="GPR180/TMEM145"/>
</dbReference>
<feature type="transmembrane region" description="Helical" evidence="2">
    <location>
        <begin position="246"/>
        <end position="267"/>
    </location>
</feature>
<evidence type="ECO:0000256" key="3">
    <source>
        <dbReference type="SAM" id="SignalP"/>
    </source>
</evidence>
<evidence type="ECO:0000259" key="4">
    <source>
        <dbReference type="Pfam" id="PF10192"/>
    </source>
</evidence>
<name>A0ABD3N366_9STRA</name>
<protein>
    <recommendedName>
        <fullName evidence="4">GPR180/TMEM145 transmembrane domain-containing protein</fullName>
    </recommendedName>
</protein>
<dbReference type="EMBL" id="JALLBG020000077">
    <property type="protein sequence ID" value="KAL3767160.1"/>
    <property type="molecule type" value="Genomic_DNA"/>
</dbReference>
<dbReference type="AlphaFoldDB" id="A0ABD3N366"/>
<organism evidence="5 6">
    <name type="scientific">Discostella pseudostelligera</name>
    <dbReference type="NCBI Taxonomy" id="259834"/>
    <lineage>
        <taxon>Eukaryota</taxon>
        <taxon>Sar</taxon>
        <taxon>Stramenopiles</taxon>
        <taxon>Ochrophyta</taxon>
        <taxon>Bacillariophyta</taxon>
        <taxon>Coscinodiscophyceae</taxon>
        <taxon>Thalassiosirophycidae</taxon>
        <taxon>Stephanodiscales</taxon>
        <taxon>Stephanodiscaceae</taxon>
        <taxon>Discostella</taxon>
    </lineage>
</organism>
<feature type="transmembrane region" description="Helical" evidence="2">
    <location>
        <begin position="425"/>
        <end position="445"/>
    </location>
</feature>
<comment type="caution">
    <text evidence="5">The sequence shown here is derived from an EMBL/GenBank/DDBJ whole genome shotgun (WGS) entry which is preliminary data.</text>
</comment>
<evidence type="ECO:0000256" key="1">
    <source>
        <dbReference type="SAM" id="MobiDB-lite"/>
    </source>
</evidence>
<feature type="transmembrane region" description="Helical" evidence="2">
    <location>
        <begin position="457"/>
        <end position="479"/>
    </location>
</feature>
<reference evidence="5 6" key="1">
    <citation type="submission" date="2024-10" db="EMBL/GenBank/DDBJ databases">
        <title>Updated reference genomes for cyclostephanoid diatoms.</title>
        <authorList>
            <person name="Roberts W.R."/>
            <person name="Alverson A.J."/>
        </authorList>
    </citation>
    <scope>NUCLEOTIDE SEQUENCE [LARGE SCALE GENOMIC DNA]</scope>
    <source>
        <strain evidence="5 6">AJA232-27</strain>
    </source>
</reference>
<evidence type="ECO:0000256" key="2">
    <source>
        <dbReference type="SAM" id="Phobius"/>
    </source>
</evidence>
<evidence type="ECO:0000313" key="6">
    <source>
        <dbReference type="Proteomes" id="UP001530293"/>
    </source>
</evidence>
<keyword evidence="2" id="KW-0812">Transmembrane</keyword>
<dbReference type="PANTHER" id="PTHR23252">
    <property type="entry name" value="INTIMAL THICKNESS RECEPTOR-RELATED"/>
    <property type="match status" value="1"/>
</dbReference>